<evidence type="ECO:0000313" key="4">
    <source>
        <dbReference type="EMBL" id="KYN39374.1"/>
    </source>
</evidence>
<dbReference type="GO" id="GO:0046872">
    <property type="term" value="F:metal ion binding"/>
    <property type="evidence" value="ECO:0007669"/>
    <property type="project" value="UniProtKB-KW"/>
</dbReference>
<keyword evidence="5" id="KW-1185">Reference proteome</keyword>
<comment type="cofactor">
    <cofactor evidence="1">
        <name>a divalent metal cation</name>
        <dbReference type="ChEBI" id="CHEBI:60240"/>
    </cofactor>
</comment>
<protein>
    <recommendedName>
        <fullName evidence="3">DDE Tnp4 domain-containing protein</fullName>
    </recommendedName>
</protein>
<proteinExistence type="predicted"/>
<evidence type="ECO:0000256" key="1">
    <source>
        <dbReference type="ARBA" id="ARBA00001968"/>
    </source>
</evidence>
<dbReference type="AlphaFoldDB" id="A0A151JXI3"/>
<dbReference type="Proteomes" id="UP000078541">
    <property type="component" value="Unassembled WGS sequence"/>
</dbReference>
<evidence type="ECO:0000313" key="5">
    <source>
        <dbReference type="Proteomes" id="UP000078541"/>
    </source>
</evidence>
<dbReference type="STRING" id="34720.A0A151JXI3"/>
<dbReference type="Pfam" id="PF13359">
    <property type="entry name" value="DDE_Tnp_4"/>
    <property type="match status" value="1"/>
</dbReference>
<evidence type="ECO:0000259" key="3">
    <source>
        <dbReference type="Pfam" id="PF13359"/>
    </source>
</evidence>
<gene>
    <name evidence="4" type="ORF">ALC56_06243</name>
</gene>
<dbReference type="InterPro" id="IPR027806">
    <property type="entry name" value="HARBI1_dom"/>
</dbReference>
<evidence type="ECO:0000256" key="2">
    <source>
        <dbReference type="ARBA" id="ARBA00022723"/>
    </source>
</evidence>
<accession>A0A151JXI3</accession>
<organism evidence="4 5">
    <name type="scientific">Trachymyrmex septentrionalis</name>
    <dbReference type="NCBI Taxonomy" id="34720"/>
    <lineage>
        <taxon>Eukaryota</taxon>
        <taxon>Metazoa</taxon>
        <taxon>Ecdysozoa</taxon>
        <taxon>Arthropoda</taxon>
        <taxon>Hexapoda</taxon>
        <taxon>Insecta</taxon>
        <taxon>Pterygota</taxon>
        <taxon>Neoptera</taxon>
        <taxon>Endopterygota</taxon>
        <taxon>Hymenoptera</taxon>
        <taxon>Apocrita</taxon>
        <taxon>Aculeata</taxon>
        <taxon>Formicoidea</taxon>
        <taxon>Formicidae</taxon>
        <taxon>Myrmicinae</taxon>
        <taxon>Trachymyrmex</taxon>
    </lineage>
</organism>
<dbReference type="EMBL" id="KQ981609">
    <property type="protein sequence ID" value="KYN39374.1"/>
    <property type="molecule type" value="Genomic_DNA"/>
</dbReference>
<name>A0A151JXI3_9HYME</name>
<feature type="domain" description="DDE Tnp4" evidence="3">
    <location>
        <begin position="16"/>
        <end position="70"/>
    </location>
</feature>
<keyword evidence="2" id="KW-0479">Metal-binding</keyword>
<reference evidence="4 5" key="1">
    <citation type="submission" date="2016-03" db="EMBL/GenBank/DDBJ databases">
        <title>Trachymyrmex septentrionalis WGS genome.</title>
        <authorList>
            <person name="Nygaard S."/>
            <person name="Hu H."/>
            <person name="Boomsma J."/>
            <person name="Zhang G."/>
        </authorList>
    </citation>
    <scope>NUCLEOTIDE SEQUENCE [LARGE SCALE GENOMIC DNA]</scope>
    <source>
        <strain evidence="4">Tsep2-gDNA-1</strain>
        <tissue evidence="4">Whole body</tissue>
    </source>
</reference>
<sequence length="129" mass="15237">MLTHLMCFFSIAASIDDSYIRIDKSSEDSVVYINRKHYFSIHMQGTVNEKKKFLDVFVGYPGSVHNARVLLVWLKTCQHFVKSQCRISVEHGFGELKYFRQIYFLKLRNIEFIVKFILVCCILHNLTYC</sequence>